<accession>A0A9W6LGK0</accession>
<sequence>MNMRPENERQGEFETLDSCDERILSVINELHHRDDPMPEDLNERVQFVLELEAELDARVARVSRSNELVLTRGEAELAVGQGDPASVTFDCESVTVMVTPRPSALRELRLDGWIGPEGTYEVELRSTEGSKRASTDESGRFVLEGLPDGQMFQLVIRPDEALQRDGLPAVVVTPAVRL</sequence>
<protein>
    <recommendedName>
        <fullName evidence="3">Carboxypeptidase regulatory-like domain-containing protein</fullName>
    </recommendedName>
</protein>
<dbReference type="Proteomes" id="UP001144313">
    <property type="component" value="Unassembled WGS sequence"/>
</dbReference>
<proteinExistence type="predicted"/>
<reference evidence="1" key="1">
    <citation type="submission" date="2022-12" db="EMBL/GenBank/DDBJ databases">
        <title>Reference genome sequencing for broad-spectrum identification of bacterial and archaeal isolates by mass spectrometry.</title>
        <authorList>
            <person name="Sekiguchi Y."/>
            <person name="Tourlousse D.M."/>
        </authorList>
    </citation>
    <scope>NUCLEOTIDE SEQUENCE</scope>
    <source>
        <strain evidence="1">LLR39Z86</strain>
    </source>
</reference>
<gene>
    <name evidence="1" type="ORF">GALLR39Z86_16390</name>
</gene>
<evidence type="ECO:0008006" key="3">
    <source>
        <dbReference type="Google" id="ProtNLM"/>
    </source>
</evidence>
<organism evidence="1 2">
    <name type="scientific">Glycomyces algeriensis</name>
    <dbReference type="NCBI Taxonomy" id="256037"/>
    <lineage>
        <taxon>Bacteria</taxon>
        <taxon>Bacillati</taxon>
        <taxon>Actinomycetota</taxon>
        <taxon>Actinomycetes</taxon>
        <taxon>Glycomycetales</taxon>
        <taxon>Glycomycetaceae</taxon>
        <taxon>Glycomyces</taxon>
    </lineage>
</organism>
<dbReference type="RefSeq" id="WP_310294261.1">
    <property type="nucleotide sequence ID" value="NZ_JAVDYH010000001.1"/>
</dbReference>
<keyword evidence="2" id="KW-1185">Reference proteome</keyword>
<evidence type="ECO:0000313" key="2">
    <source>
        <dbReference type="Proteomes" id="UP001144313"/>
    </source>
</evidence>
<comment type="caution">
    <text evidence="1">The sequence shown here is derived from an EMBL/GenBank/DDBJ whole genome shotgun (WGS) entry which is preliminary data.</text>
</comment>
<dbReference type="AlphaFoldDB" id="A0A9W6LGK0"/>
<name>A0A9W6LGK0_9ACTN</name>
<dbReference type="EMBL" id="BSDT01000001">
    <property type="protein sequence ID" value="GLI41789.1"/>
    <property type="molecule type" value="Genomic_DNA"/>
</dbReference>
<evidence type="ECO:0000313" key="1">
    <source>
        <dbReference type="EMBL" id="GLI41789.1"/>
    </source>
</evidence>